<dbReference type="InterPro" id="IPR027417">
    <property type="entry name" value="P-loop_NTPase"/>
</dbReference>
<dbReference type="Pfam" id="PF08706">
    <property type="entry name" value="D5_N"/>
    <property type="match status" value="1"/>
</dbReference>
<dbReference type="InterPro" id="IPR014015">
    <property type="entry name" value="Helicase_SF3_DNA-vir"/>
</dbReference>
<keyword evidence="2" id="KW-0378">Hydrolase</keyword>
<dbReference type="InterPro" id="IPR014818">
    <property type="entry name" value="Phage/plasmid_primase_P4_C"/>
</dbReference>
<evidence type="ECO:0000313" key="6">
    <source>
        <dbReference type="Proteomes" id="UP000186883"/>
    </source>
</evidence>
<keyword evidence="3" id="KW-0067">ATP-binding</keyword>
<evidence type="ECO:0000256" key="1">
    <source>
        <dbReference type="ARBA" id="ARBA00022741"/>
    </source>
</evidence>
<dbReference type="EMBL" id="LOBU02000021">
    <property type="protein sequence ID" value="OKA04635.1"/>
    <property type="molecule type" value="Genomic_DNA"/>
</dbReference>
<keyword evidence="6" id="KW-1185">Reference proteome</keyword>
<dbReference type="RefSeq" id="WP_074038260.1">
    <property type="nucleotide sequence ID" value="NZ_FOPQ01000003.1"/>
</dbReference>
<dbReference type="PROSITE" id="PS51206">
    <property type="entry name" value="SF3_HELICASE_1"/>
    <property type="match status" value="1"/>
</dbReference>
<organism evidence="5 6">
    <name type="scientific">Amycolatopsis regifaucium</name>
    <dbReference type="NCBI Taxonomy" id="546365"/>
    <lineage>
        <taxon>Bacteria</taxon>
        <taxon>Bacillati</taxon>
        <taxon>Actinomycetota</taxon>
        <taxon>Actinomycetes</taxon>
        <taxon>Pseudonocardiales</taxon>
        <taxon>Pseudonocardiaceae</taxon>
        <taxon>Amycolatopsis</taxon>
    </lineage>
</organism>
<accession>A0ABX3DLC6</accession>
<dbReference type="InterPro" id="IPR045455">
    <property type="entry name" value="NrS-1_pol-like_helicase"/>
</dbReference>
<evidence type="ECO:0000259" key="4">
    <source>
        <dbReference type="PROSITE" id="PS51206"/>
    </source>
</evidence>
<evidence type="ECO:0000256" key="2">
    <source>
        <dbReference type="ARBA" id="ARBA00022801"/>
    </source>
</evidence>
<dbReference type="InterPro" id="IPR006500">
    <property type="entry name" value="Helicase_put_C_phage/plasmid"/>
</dbReference>
<dbReference type="InterPro" id="IPR051620">
    <property type="entry name" value="ORF904-like_C"/>
</dbReference>
<dbReference type="InterPro" id="IPR015330">
    <property type="entry name" value="DNA_primase/pol_bifunc_N"/>
</dbReference>
<comment type="caution">
    <text evidence="5">The sequence shown here is derived from an EMBL/GenBank/DDBJ whole genome shotgun (WGS) entry which is preliminary data.</text>
</comment>
<sequence>MLRNEFTAYAHARGWVLIPVTANAKRATIPGWNTWNVSDSQDFLPELNDATANIAIKTGRDSGLFVIDIDPKHGGTLESLAQLCGGALPRTRIHRTPSGGWHVFFNYPGFEVNNSIGKLSVGLDVRGDGGYVVAPTSTVDGNDYVVEDDHEITDAPDGLIPFIRKAERVAAENLPDPAKLSDEERDQMREWMLKSIQIISEAGDGERHGVMLREIPNAFRCAAWSGDDWEDVQAAIETAYDVSGGTDTKDRDNIVEQAKEWAESDPKRYTPRAERTKLETMDAKESPDDAGEILPWYDARIVEQKARRDGLLEPTQQGVALRLRERYGQWLKYVNGDGWRTYKGGYWQPQNVGDVRIAVDSLTAEIRDELFSLSSETRRIENDIKVQNPALDAKELQRRYENNSDWVSLRADVSRWADLLERVQSTQWRNGVVQHAEDYLAADVSDFDTHPEMLTVENGTLKFDPETGNVELLPHDPSHLIARKAPVKYDPDVSVEGSYWQSTLDRLQPDVEVQRFLAMVAGLTLLGDNRKEIMVICHGEPATGKSTIVTAITATLGDSLTAQVSHGTIRESKRSGGDASPDKARLLGKRMVYVGELSGNVDVEMIKAWTGGEKISARALYQSEIEFLPQFVPWATSNSLPDFQGDEAIWRRVFVVEFAEVIPVNERMDKTTMNRLMSEQAPVILAWAIAGLADYFKNGLIIPDSVRAATEEARNEQAWQQTFVERFLTETGNPSDKVTLSTLKGLYDNSAREPAGRMSSRRLRPALEPLLGEAVKGVNGQEFLGWRVNESWNF</sequence>
<dbReference type="Pfam" id="PF19263">
    <property type="entry name" value="DUF5906"/>
    <property type="match status" value="1"/>
</dbReference>
<dbReference type="NCBIfam" id="TIGR01613">
    <property type="entry name" value="primase_Cterm"/>
    <property type="match status" value="1"/>
</dbReference>
<reference evidence="5" key="1">
    <citation type="submission" date="2016-11" db="EMBL/GenBank/DDBJ databases">
        <title>Genome sequencing of Amycolatopsis regifaucium.</title>
        <authorList>
            <person name="Mayilraj S."/>
            <person name="Kaur N."/>
        </authorList>
    </citation>
    <scope>NUCLEOTIDE SEQUENCE [LARGE SCALE GENOMIC DNA]</scope>
    <source>
        <strain evidence="5">GY080</strain>
    </source>
</reference>
<evidence type="ECO:0000256" key="3">
    <source>
        <dbReference type="ARBA" id="ARBA00022840"/>
    </source>
</evidence>
<dbReference type="Gene3D" id="3.40.50.300">
    <property type="entry name" value="P-loop containing nucleotide triphosphate hydrolases"/>
    <property type="match status" value="1"/>
</dbReference>
<keyword evidence="1" id="KW-0547">Nucleotide-binding</keyword>
<dbReference type="CDD" id="cd04859">
    <property type="entry name" value="Prim_Pol"/>
    <property type="match status" value="1"/>
</dbReference>
<gene>
    <name evidence="5" type="ORF">ATP06_0229970</name>
</gene>
<dbReference type="SMART" id="SM00885">
    <property type="entry name" value="D5_N"/>
    <property type="match status" value="1"/>
</dbReference>
<proteinExistence type="predicted"/>
<dbReference type="PANTHER" id="PTHR35372:SF2">
    <property type="entry name" value="SF3 HELICASE DOMAIN-CONTAINING PROTEIN"/>
    <property type="match status" value="1"/>
</dbReference>
<feature type="domain" description="SF3 helicase" evidence="4">
    <location>
        <begin position="508"/>
        <end position="671"/>
    </location>
</feature>
<dbReference type="SUPFAM" id="SSF56747">
    <property type="entry name" value="Prim-pol domain"/>
    <property type="match status" value="1"/>
</dbReference>
<name>A0ABX3DLC6_9PSEU</name>
<dbReference type="PANTHER" id="PTHR35372">
    <property type="entry name" value="ATP BINDING PROTEIN-RELATED"/>
    <property type="match status" value="1"/>
</dbReference>
<dbReference type="SUPFAM" id="SSF52540">
    <property type="entry name" value="P-loop containing nucleoside triphosphate hydrolases"/>
    <property type="match status" value="1"/>
</dbReference>
<dbReference type="Proteomes" id="UP000186883">
    <property type="component" value="Unassembled WGS sequence"/>
</dbReference>
<protein>
    <recommendedName>
        <fullName evidence="4">SF3 helicase domain-containing protein</fullName>
    </recommendedName>
</protein>
<evidence type="ECO:0000313" key="5">
    <source>
        <dbReference type="EMBL" id="OKA04635.1"/>
    </source>
</evidence>
<dbReference type="SMART" id="SM00943">
    <property type="entry name" value="Prim-Pol"/>
    <property type="match status" value="1"/>
</dbReference>
<dbReference type="Pfam" id="PF09250">
    <property type="entry name" value="Prim-Pol"/>
    <property type="match status" value="1"/>
</dbReference>